<dbReference type="InterPro" id="IPR000644">
    <property type="entry name" value="CBS_dom"/>
</dbReference>
<comment type="subcellular location">
    <subcellularLocation>
        <location evidence="1">Cell membrane</location>
        <topology evidence="1">Multi-pass membrane protein</topology>
    </subcellularLocation>
</comment>
<dbReference type="SUPFAM" id="SSF54631">
    <property type="entry name" value="CBS-domain pair"/>
    <property type="match status" value="1"/>
</dbReference>
<evidence type="ECO:0000256" key="1">
    <source>
        <dbReference type="ARBA" id="ARBA00004651"/>
    </source>
</evidence>
<dbReference type="InterPro" id="IPR046342">
    <property type="entry name" value="CBS_dom_sf"/>
</dbReference>
<dbReference type="Gene3D" id="3.10.580.10">
    <property type="entry name" value="CBS-domain"/>
    <property type="match status" value="1"/>
</dbReference>
<dbReference type="PANTHER" id="PTHR22777:SF32">
    <property type="entry name" value="UPF0053 INNER MEMBRANE PROTEIN YFJD"/>
    <property type="match status" value="1"/>
</dbReference>
<keyword evidence="5 6" id="KW-0129">CBS domain</keyword>
<dbReference type="Proteomes" id="UP000199053">
    <property type="component" value="Unassembled WGS sequence"/>
</dbReference>
<keyword evidence="4" id="KW-0677">Repeat</keyword>
<feature type="domain" description="CBS" evidence="7">
    <location>
        <begin position="125"/>
        <end position="185"/>
    </location>
</feature>
<evidence type="ECO:0000256" key="2">
    <source>
        <dbReference type="ARBA" id="ARBA00006337"/>
    </source>
</evidence>
<dbReference type="Pfam" id="PF03471">
    <property type="entry name" value="CorC_HlyC"/>
    <property type="match status" value="1"/>
</dbReference>
<keyword evidence="9" id="KW-1185">Reference proteome</keyword>
<keyword evidence="3" id="KW-0472">Membrane</keyword>
<keyword evidence="3" id="KW-1003">Cell membrane</keyword>
<dbReference type="EMBL" id="FNGA01000003">
    <property type="protein sequence ID" value="SDL13781.1"/>
    <property type="molecule type" value="Genomic_DNA"/>
</dbReference>
<dbReference type="InterPro" id="IPR044751">
    <property type="entry name" value="Ion_transp-like_CBS"/>
</dbReference>
<evidence type="ECO:0000256" key="4">
    <source>
        <dbReference type="ARBA" id="ARBA00022737"/>
    </source>
</evidence>
<dbReference type="SMART" id="SM01091">
    <property type="entry name" value="CorC_HlyC"/>
    <property type="match status" value="1"/>
</dbReference>
<dbReference type="InterPro" id="IPR016169">
    <property type="entry name" value="FAD-bd_PCMH_sub2"/>
</dbReference>
<evidence type="ECO:0000313" key="8">
    <source>
        <dbReference type="EMBL" id="SDL13781.1"/>
    </source>
</evidence>
<protein>
    <submittedName>
        <fullName evidence="8">Magnesium and cobalt transporter</fullName>
    </submittedName>
</protein>
<sequence length="272" mass="30375">MDDGSEGRLWAKLINLFRKTDSPLEEHILEAREEGEIKSEVVSMLLNVLELKDTTANEIMIPRTDIIGAEISGGLAEVAEQIIEHGHSRIPVYMDTKDHIVGIVHAKDIIAPLLAGQTYESLEKILRDPFIVSENIQIKTLLKEFQSGRNHMAILQDEYGGTSGLITMEDVLEEIVGDISDEHDVVRPSDFYEREDGNFMVSGRVSLCEVSEKFDLDLESEHVDSIGGYLSELMGRIPHIGEFIDLSGYRFTVHESDAKQITSILVEPPKGS</sequence>
<reference evidence="9" key="1">
    <citation type="submission" date="2016-10" db="EMBL/GenBank/DDBJ databases">
        <authorList>
            <person name="Varghese N."/>
            <person name="Submissions S."/>
        </authorList>
    </citation>
    <scope>NUCLEOTIDE SEQUENCE [LARGE SCALE GENOMIC DNA]</scope>
    <source>
        <strain evidence="9">DSM 16995</strain>
    </source>
</reference>
<dbReference type="SMART" id="SM00116">
    <property type="entry name" value="CBS"/>
    <property type="match status" value="2"/>
</dbReference>
<dbReference type="PANTHER" id="PTHR22777">
    <property type="entry name" value="HEMOLYSIN-RELATED"/>
    <property type="match status" value="1"/>
</dbReference>
<dbReference type="InterPro" id="IPR005170">
    <property type="entry name" value="Transptr-assoc_dom"/>
</dbReference>
<dbReference type="Gene3D" id="3.30.465.10">
    <property type="match status" value="1"/>
</dbReference>
<dbReference type="AlphaFoldDB" id="A0A1G9HLD6"/>
<dbReference type="SUPFAM" id="SSF56176">
    <property type="entry name" value="FAD-binding/transporter-associated domain-like"/>
    <property type="match status" value="1"/>
</dbReference>
<dbReference type="InterPro" id="IPR036318">
    <property type="entry name" value="FAD-bd_PCMH-like_sf"/>
</dbReference>
<evidence type="ECO:0000256" key="5">
    <source>
        <dbReference type="ARBA" id="ARBA00023122"/>
    </source>
</evidence>
<dbReference type="GO" id="GO:0050660">
    <property type="term" value="F:flavin adenine dinucleotide binding"/>
    <property type="evidence" value="ECO:0007669"/>
    <property type="project" value="InterPro"/>
</dbReference>
<evidence type="ECO:0000256" key="6">
    <source>
        <dbReference type="PROSITE-ProRule" id="PRU00703"/>
    </source>
</evidence>
<evidence type="ECO:0000259" key="7">
    <source>
        <dbReference type="PROSITE" id="PS51371"/>
    </source>
</evidence>
<dbReference type="Pfam" id="PF00571">
    <property type="entry name" value="CBS"/>
    <property type="match status" value="2"/>
</dbReference>
<organism evidence="8 9">
    <name type="scientific">Maridesulfovibrio ferrireducens</name>
    <dbReference type="NCBI Taxonomy" id="246191"/>
    <lineage>
        <taxon>Bacteria</taxon>
        <taxon>Pseudomonadati</taxon>
        <taxon>Thermodesulfobacteriota</taxon>
        <taxon>Desulfovibrionia</taxon>
        <taxon>Desulfovibrionales</taxon>
        <taxon>Desulfovibrionaceae</taxon>
        <taxon>Maridesulfovibrio</taxon>
    </lineage>
</organism>
<evidence type="ECO:0000256" key="3">
    <source>
        <dbReference type="ARBA" id="ARBA00022475"/>
    </source>
</evidence>
<dbReference type="CDD" id="cd04590">
    <property type="entry name" value="CBS_pair_CorC_HlyC_assoc"/>
    <property type="match status" value="1"/>
</dbReference>
<proteinExistence type="inferred from homology"/>
<comment type="similarity">
    <text evidence="2">Belongs to the UPF0053 family.</text>
</comment>
<dbReference type="RefSeq" id="WP_092161061.1">
    <property type="nucleotide sequence ID" value="NZ_FNGA01000003.1"/>
</dbReference>
<dbReference type="STRING" id="246191.SAMN05660337_2220"/>
<dbReference type="PROSITE" id="PS51371">
    <property type="entry name" value="CBS"/>
    <property type="match status" value="2"/>
</dbReference>
<evidence type="ECO:0000313" key="9">
    <source>
        <dbReference type="Proteomes" id="UP000199053"/>
    </source>
</evidence>
<dbReference type="GO" id="GO:0005886">
    <property type="term" value="C:plasma membrane"/>
    <property type="evidence" value="ECO:0007669"/>
    <property type="project" value="UniProtKB-SubCell"/>
</dbReference>
<accession>A0A1G9HLD6</accession>
<gene>
    <name evidence="8" type="ORF">SAMN05660337_2220</name>
</gene>
<name>A0A1G9HLD6_9BACT</name>
<feature type="domain" description="CBS" evidence="7">
    <location>
        <begin position="60"/>
        <end position="121"/>
    </location>
</feature>
<dbReference type="OrthoDB" id="9798188at2"/>
<dbReference type="FunFam" id="3.10.580.10:FF:000002">
    <property type="entry name" value="Magnesium/cobalt efflux protein CorC"/>
    <property type="match status" value="1"/>
</dbReference>